<dbReference type="NCBIfam" id="TIGR00278">
    <property type="entry name" value="membrane protein insertion efficiency factor YidD"/>
    <property type="match status" value="1"/>
</dbReference>
<dbReference type="HAMAP" id="MF_00386">
    <property type="entry name" value="UPF0161_YidD"/>
    <property type="match status" value="1"/>
</dbReference>
<comment type="similarity">
    <text evidence="1">Belongs to the UPF0161 family.</text>
</comment>
<keyword evidence="1" id="KW-0472">Membrane</keyword>
<feature type="compositionally biased region" description="Basic and acidic residues" evidence="2">
    <location>
        <begin position="89"/>
        <end position="108"/>
    </location>
</feature>
<name>A0ABR7LNP9_9ACTN</name>
<dbReference type="SMART" id="SM01234">
    <property type="entry name" value="Haemolytic"/>
    <property type="match status" value="1"/>
</dbReference>
<gene>
    <name evidence="3" type="primary">yidD</name>
    <name evidence="3" type="ORF">HKK74_11830</name>
</gene>
<dbReference type="Proteomes" id="UP000805614">
    <property type="component" value="Unassembled WGS sequence"/>
</dbReference>
<keyword evidence="4" id="KW-1185">Reference proteome</keyword>
<evidence type="ECO:0000256" key="1">
    <source>
        <dbReference type="HAMAP-Rule" id="MF_00386"/>
    </source>
</evidence>
<dbReference type="Pfam" id="PF01809">
    <property type="entry name" value="YidD"/>
    <property type="match status" value="1"/>
</dbReference>
<protein>
    <recommendedName>
        <fullName evidence="1">Putative membrane protein insertion efficiency factor</fullName>
    </recommendedName>
</protein>
<sequence length="108" mass="12137">MTVRKPTPAARVLMLFVAVYRRFLSPLLGQQCRFQPTCSAYSMEALRVHGAARGTWLTVLRIGRCHPFHPGGHDPVPPPKGTVAPYKDLQPRGERHRLIEHKELTGDS</sequence>
<accession>A0ABR7LNP9</accession>
<evidence type="ECO:0000313" key="3">
    <source>
        <dbReference type="EMBL" id="MBC6466184.1"/>
    </source>
</evidence>
<evidence type="ECO:0000256" key="2">
    <source>
        <dbReference type="SAM" id="MobiDB-lite"/>
    </source>
</evidence>
<dbReference type="RefSeq" id="WP_187243197.1">
    <property type="nucleotide sequence ID" value="NZ_BAAAOK010000056.1"/>
</dbReference>
<comment type="function">
    <text evidence="1">Could be involved in insertion of integral membrane proteins into the membrane.</text>
</comment>
<dbReference type="PANTHER" id="PTHR33383">
    <property type="entry name" value="MEMBRANE PROTEIN INSERTION EFFICIENCY FACTOR-RELATED"/>
    <property type="match status" value="1"/>
</dbReference>
<dbReference type="InterPro" id="IPR002696">
    <property type="entry name" value="Membr_insert_effic_factor_YidD"/>
</dbReference>
<evidence type="ECO:0000313" key="4">
    <source>
        <dbReference type="Proteomes" id="UP000805614"/>
    </source>
</evidence>
<reference evidence="3 4" key="1">
    <citation type="submission" date="2020-06" db="EMBL/GenBank/DDBJ databases">
        <title>Actinomadura xiongansis sp. nov., isolated from soil of Baiyangdian.</title>
        <authorList>
            <person name="Zhang X."/>
        </authorList>
    </citation>
    <scope>NUCLEOTIDE SEQUENCE [LARGE SCALE GENOMIC DNA]</scope>
    <source>
        <strain evidence="3 4">HBUM206468</strain>
    </source>
</reference>
<keyword evidence="1" id="KW-1003">Cell membrane</keyword>
<feature type="region of interest" description="Disordered" evidence="2">
    <location>
        <begin position="69"/>
        <end position="108"/>
    </location>
</feature>
<dbReference type="PANTHER" id="PTHR33383:SF1">
    <property type="entry name" value="MEMBRANE PROTEIN INSERTION EFFICIENCY FACTOR-RELATED"/>
    <property type="match status" value="1"/>
</dbReference>
<comment type="caution">
    <text evidence="3">The sequence shown here is derived from an EMBL/GenBank/DDBJ whole genome shotgun (WGS) entry which is preliminary data.</text>
</comment>
<organism evidence="3 4">
    <name type="scientific">Actinomadura alba</name>
    <dbReference type="NCBI Taxonomy" id="406431"/>
    <lineage>
        <taxon>Bacteria</taxon>
        <taxon>Bacillati</taxon>
        <taxon>Actinomycetota</taxon>
        <taxon>Actinomycetes</taxon>
        <taxon>Streptosporangiales</taxon>
        <taxon>Thermomonosporaceae</taxon>
        <taxon>Actinomadura</taxon>
    </lineage>
</organism>
<dbReference type="EMBL" id="JABVEC010000007">
    <property type="protein sequence ID" value="MBC6466184.1"/>
    <property type="molecule type" value="Genomic_DNA"/>
</dbReference>
<proteinExistence type="inferred from homology"/>
<comment type="subcellular location">
    <subcellularLocation>
        <location evidence="1">Cell membrane</location>
        <topology evidence="1">Peripheral membrane protein</topology>
        <orientation evidence="1">Cytoplasmic side</orientation>
    </subcellularLocation>
</comment>